<reference evidence="1" key="1">
    <citation type="submission" date="2021-01" db="EMBL/GenBank/DDBJ databases">
        <authorList>
            <person name="Corre E."/>
            <person name="Pelletier E."/>
            <person name="Niang G."/>
            <person name="Scheremetjew M."/>
            <person name="Finn R."/>
            <person name="Kale V."/>
            <person name="Holt S."/>
            <person name="Cochrane G."/>
            <person name="Meng A."/>
            <person name="Brown T."/>
            <person name="Cohen L."/>
        </authorList>
    </citation>
    <scope>NUCLEOTIDE SEQUENCE</scope>
    <source>
        <strain evidence="1">PLY182g</strain>
    </source>
</reference>
<proteinExistence type="predicted"/>
<dbReference type="EMBL" id="HBEY01023495">
    <property type="protein sequence ID" value="CAD8607796.1"/>
    <property type="molecule type" value="Transcribed_RNA"/>
</dbReference>
<name>A0A7S0LBB5_9EUKA</name>
<organism evidence="1">
    <name type="scientific">Coccolithus braarudii</name>
    <dbReference type="NCBI Taxonomy" id="221442"/>
    <lineage>
        <taxon>Eukaryota</taxon>
        <taxon>Haptista</taxon>
        <taxon>Haptophyta</taxon>
        <taxon>Prymnesiophyceae</taxon>
        <taxon>Coccolithales</taxon>
        <taxon>Coccolithaceae</taxon>
        <taxon>Coccolithus</taxon>
    </lineage>
</organism>
<accession>A0A7S0LBB5</accession>
<evidence type="ECO:0000313" key="1">
    <source>
        <dbReference type="EMBL" id="CAD8607796.1"/>
    </source>
</evidence>
<sequence length="109" mass="11691">MSVVVCPITPLDRACTYTHMAPPNYDSPLLHRGTTIAPAAIALLNRHCFQGLSATRELCTTMQTSEMDVATLAYDLDDGAESISLAFAQQLYLSDTTGRAEVPYSAGPP</sequence>
<gene>
    <name evidence="1" type="ORF">CPEL01642_LOCUS11173</name>
</gene>
<dbReference type="AlphaFoldDB" id="A0A7S0LBB5"/>
<protein>
    <submittedName>
        <fullName evidence="1">Uncharacterized protein</fullName>
    </submittedName>
</protein>